<dbReference type="InterPro" id="IPR000387">
    <property type="entry name" value="Tyr_Pase_dom"/>
</dbReference>
<dbReference type="OrthoDB" id="271628at2759"/>
<keyword evidence="7" id="KW-0175">Coiled coil</keyword>
<evidence type="ECO:0000313" key="11">
    <source>
        <dbReference type="Proteomes" id="UP000294530"/>
    </source>
</evidence>
<gene>
    <name evidence="10" type="ORF">CCR75_001032</name>
</gene>
<accession>A0A976IHP7</accession>
<feature type="active site" description="Phosphocysteine intermediate" evidence="5">
    <location>
        <position position="450"/>
    </location>
</feature>
<evidence type="ECO:0000256" key="2">
    <source>
        <dbReference type="ARBA" id="ARBA00004496"/>
    </source>
</evidence>
<dbReference type="PANTHER" id="PTHR10807">
    <property type="entry name" value="MYOTUBULARIN-RELATED"/>
    <property type="match status" value="1"/>
</dbReference>
<dbReference type="InterPro" id="IPR048994">
    <property type="entry name" value="PH-GRAM_MTMR6-9"/>
</dbReference>
<feature type="binding site" evidence="6">
    <location>
        <begin position="450"/>
        <end position="456"/>
    </location>
    <ligand>
        <name>substrate</name>
    </ligand>
</feature>
<feature type="binding site" evidence="6">
    <location>
        <begin position="386"/>
        <end position="387"/>
    </location>
    <ligand>
        <name>substrate</name>
    </ligand>
</feature>
<dbReference type="EMBL" id="SHOA02000012">
    <property type="protein sequence ID" value="TDH72007.1"/>
    <property type="molecule type" value="Genomic_DNA"/>
</dbReference>
<dbReference type="InterPro" id="IPR003595">
    <property type="entry name" value="Tyr_Pase_cat"/>
</dbReference>
<dbReference type="SUPFAM" id="SSF50729">
    <property type="entry name" value="PH domain-like"/>
    <property type="match status" value="1"/>
</dbReference>
<comment type="similarity">
    <text evidence="3">Belongs to the protein-tyrosine phosphatase family. Non-receptor class myotubularin subfamily.</text>
</comment>
<dbReference type="Gene3D" id="2.30.29.30">
    <property type="entry name" value="Pleckstrin-homology domain (PH domain)/Phosphotyrosine-binding domain (PTB)"/>
    <property type="match status" value="1"/>
</dbReference>
<evidence type="ECO:0000256" key="4">
    <source>
        <dbReference type="ARBA" id="ARBA00022490"/>
    </source>
</evidence>
<dbReference type="SUPFAM" id="SSF52799">
    <property type="entry name" value="(Phosphotyrosine protein) phosphatases II"/>
    <property type="match status" value="1"/>
</dbReference>
<dbReference type="PROSITE" id="PS51339">
    <property type="entry name" value="PPASE_MYOTUBULARIN"/>
    <property type="match status" value="1"/>
</dbReference>
<organism evidence="10 11">
    <name type="scientific">Bremia lactucae</name>
    <name type="common">Lettuce downy mildew</name>
    <dbReference type="NCBI Taxonomy" id="4779"/>
    <lineage>
        <taxon>Eukaryota</taxon>
        <taxon>Sar</taxon>
        <taxon>Stramenopiles</taxon>
        <taxon>Oomycota</taxon>
        <taxon>Peronosporomycetes</taxon>
        <taxon>Peronosporales</taxon>
        <taxon>Peronosporaceae</taxon>
        <taxon>Bremia</taxon>
    </lineage>
</organism>
<dbReference type="CDD" id="cd14507">
    <property type="entry name" value="PTP-MTM-like"/>
    <property type="match status" value="1"/>
</dbReference>
<dbReference type="InterPro" id="IPR010569">
    <property type="entry name" value="Myotubularin-like_Pase_dom"/>
</dbReference>
<dbReference type="InterPro" id="IPR029021">
    <property type="entry name" value="Prot-tyrosine_phosphatase-like"/>
</dbReference>
<proteinExistence type="inferred from homology"/>
<comment type="caution">
    <text evidence="10">The sequence shown here is derived from an EMBL/GenBank/DDBJ whole genome shotgun (WGS) entry which is preliminary data.</text>
</comment>
<reference evidence="10 11" key="1">
    <citation type="journal article" date="2021" name="Genome Biol.">
        <title>AFLAP: assembly-free linkage analysis pipeline using k-mers from genome sequencing data.</title>
        <authorList>
            <person name="Fletcher K."/>
            <person name="Zhang L."/>
            <person name="Gil J."/>
            <person name="Han R."/>
            <person name="Cavanaugh K."/>
            <person name="Michelmore R."/>
        </authorList>
    </citation>
    <scope>NUCLEOTIDE SEQUENCE [LARGE SCALE GENOMIC DNA]</scope>
    <source>
        <strain evidence="10 11">SF5</strain>
    </source>
</reference>
<evidence type="ECO:0000256" key="6">
    <source>
        <dbReference type="PIRSR" id="PIRSR630564-2"/>
    </source>
</evidence>
<evidence type="ECO:0000256" key="7">
    <source>
        <dbReference type="SAM" id="Coils"/>
    </source>
</evidence>
<dbReference type="InterPro" id="IPR011993">
    <property type="entry name" value="PH-like_dom_sf"/>
</dbReference>
<dbReference type="Proteomes" id="UP000294530">
    <property type="component" value="Unassembled WGS sequence"/>
</dbReference>
<dbReference type="PROSITE" id="PS50056">
    <property type="entry name" value="TYR_PHOSPHATASE_2"/>
    <property type="match status" value="1"/>
</dbReference>
<evidence type="ECO:0000256" key="5">
    <source>
        <dbReference type="PIRSR" id="PIRSR630564-1"/>
    </source>
</evidence>
<sequence length="795" mass="90094">MCVLIRGKILGQANNRGVTQKTCCKLSETSLICQIMNRVGAERTDTTCRDALVPCNSHRTFDEESWTEVERQDLARATSFVSESMYLVMESPAKDLYTSETVHFKVHALCDRRVAKRCSKGKVATDADNDEMHGTLFVTNYRLLFRSFHHREEEVMQIFLHNVAELAEFRITGKLGLMSKLEIACKNFEFLTFKFPNESISGDVYVKISQLLVQKTLPPAAFACHHEPDTTGWTVFNPMAEFARLQFPTPQKGASIRGFRITHVNSNYKVSPTYPWSFIVPASVSDGELRKISVFRARGRVPVVTYCHDNKAIIARCAQPLIGLRRNRCSSDEAYVSALQRECPGNVQFIDCRSQTSAYGNVALGGGFEVLEYYKHTSILFMGIENIHSMRDSIHKLFELIKHESRGNERPNWLSGLESTRWLEHVRSILVSCFLCVTKLEEGTSLIIHCSDGWDRTAQLTALVKLCADPFYRTRKGFQVLIEQEWCAFGHQFRARSGRTDTLAGYWEDDNTSPVFMQFVDAVWQLMRQFPCSFEFSERYLIALLDEVYCKQSGTFLHDCEATRVTLNTSERSSSAWTLLELHPDAVEFQNPFFIAPKSGNEIIGKSPTVLQCKWHTSSLAIWSSFYLRSLDSNDLRDAWAKKLQITQRELHDQLSVAHQQLQSQVAQNSNLQSEVQLLRRERAQLARLLEGEVYSDSLNGLLVHEEEESEDGVLLSVTSVGESRTTLEPSSSDNGNVHSIEAQYSTTGVGSFLGGSMSQDFEIVQTYFGNSPHDSPPLANRLLSGRMIVEKLRQ</sequence>
<protein>
    <recommendedName>
        <fullName evidence="12">Phosphatidylinositol-3-phosphatase</fullName>
    </recommendedName>
</protein>
<evidence type="ECO:0008006" key="12">
    <source>
        <dbReference type="Google" id="ProtNLM"/>
    </source>
</evidence>
<dbReference type="InterPro" id="IPR016130">
    <property type="entry name" value="Tyr_Pase_AS"/>
</dbReference>
<evidence type="ECO:0000259" key="9">
    <source>
        <dbReference type="PROSITE" id="PS51339"/>
    </source>
</evidence>
<dbReference type="GeneID" id="94344808"/>
<feature type="domain" description="Myotubularin phosphatase" evidence="9">
    <location>
        <begin position="232"/>
        <end position="627"/>
    </location>
</feature>
<dbReference type="GO" id="GO:0012505">
    <property type="term" value="C:endomembrane system"/>
    <property type="evidence" value="ECO:0007669"/>
    <property type="project" value="UniProtKB-SubCell"/>
</dbReference>
<dbReference type="AlphaFoldDB" id="A0A976IHP7"/>
<evidence type="ECO:0000313" key="10">
    <source>
        <dbReference type="EMBL" id="TDH72007.1"/>
    </source>
</evidence>
<dbReference type="PANTHER" id="PTHR10807:SF128">
    <property type="entry name" value="PHOSPHATIDYLINOSITOL-3,5-BISPHOSPHATE 3-PHOSPHATASE"/>
    <property type="match status" value="1"/>
</dbReference>
<dbReference type="CDD" id="cd10570">
    <property type="entry name" value="PH-GRAM"/>
    <property type="match status" value="1"/>
</dbReference>
<dbReference type="InterPro" id="IPR030564">
    <property type="entry name" value="Myotubularin"/>
</dbReference>
<evidence type="ECO:0000259" key="8">
    <source>
        <dbReference type="PROSITE" id="PS50056"/>
    </source>
</evidence>
<dbReference type="PROSITE" id="PS00383">
    <property type="entry name" value="TYR_PHOSPHATASE_1"/>
    <property type="match status" value="1"/>
</dbReference>
<dbReference type="RefSeq" id="XP_067821506.1">
    <property type="nucleotide sequence ID" value="XM_067959137.1"/>
</dbReference>
<evidence type="ECO:0000256" key="1">
    <source>
        <dbReference type="ARBA" id="ARBA00004184"/>
    </source>
</evidence>
<dbReference type="Pfam" id="PF21098">
    <property type="entry name" value="PH-GRAM_MTMR6-like"/>
    <property type="match status" value="1"/>
</dbReference>
<comment type="subcellular location">
    <subcellularLocation>
        <location evidence="2">Cytoplasm</location>
    </subcellularLocation>
    <subcellularLocation>
        <location evidence="1">Endomembrane system</location>
        <topology evidence="1">Peripheral membrane protein</topology>
    </subcellularLocation>
</comment>
<keyword evidence="4" id="KW-0963">Cytoplasm</keyword>
<evidence type="ECO:0000256" key="3">
    <source>
        <dbReference type="ARBA" id="ARBA00007471"/>
    </source>
</evidence>
<dbReference type="Pfam" id="PF06602">
    <property type="entry name" value="Myotub-related"/>
    <property type="match status" value="1"/>
</dbReference>
<keyword evidence="11" id="KW-1185">Reference proteome</keyword>
<dbReference type="GO" id="GO:0005737">
    <property type="term" value="C:cytoplasm"/>
    <property type="evidence" value="ECO:0007669"/>
    <property type="project" value="UniProtKB-SubCell"/>
</dbReference>
<dbReference type="SMART" id="SM00404">
    <property type="entry name" value="PTPc_motif"/>
    <property type="match status" value="1"/>
</dbReference>
<dbReference type="KEGG" id="blac:94344808"/>
<feature type="domain" description="Tyrosine specific protein phosphatases" evidence="8">
    <location>
        <begin position="420"/>
        <end position="463"/>
    </location>
</feature>
<feature type="coiled-coil region" evidence="7">
    <location>
        <begin position="662"/>
        <end position="689"/>
    </location>
</feature>
<name>A0A976IHP7_BRELC</name>